<keyword evidence="7" id="KW-0547">Nucleotide-binding</keyword>
<evidence type="ECO:0000259" key="14">
    <source>
        <dbReference type="PROSITE" id="PS50109"/>
    </source>
</evidence>
<dbReference type="SUPFAM" id="SSF47384">
    <property type="entry name" value="Homodimeric domain of signal transducing histidine kinase"/>
    <property type="match status" value="1"/>
</dbReference>
<organism evidence="15 16">
    <name type="scientific">Paenibacillus albicereus</name>
    <dbReference type="NCBI Taxonomy" id="2726185"/>
    <lineage>
        <taxon>Bacteria</taxon>
        <taxon>Bacillati</taxon>
        <taxon>Bacillota</taxon>
        <taxon>Bacilli</taxon>
        <taxon>Bacillales</taxon>
        <taxon>Paenibacillaceae</taxon>
        <taxon>Paenibacillus</taxon>
    </lineage>
</organism>
<keyword evidence="10 13" id="KW-1133">Transmembrane helix</keyword>
<keyword evidence="9" id="KW-0067">ATP-binding</keyword>
<feature type="transmembrane region" description="Helical" evidence="13">
    <location>
        <begin position="60"/>
        <end position="80"/>
    </location>
</feature>
<dbReference type="InterPro" id="IPR052023">
    <property type="entry name" value="Histidine_kinase_KdpD"/>
</dbReference>
<dbReference type="InterPro" id="IPR036890">
    <property type="entry name" value="HATPase_C_sf"/>
</dbReference>
<dbReference type="EC" id="2.7.13.3" evidence="3"/>
<evidence type="ECO:0000256" key="8">
    <source>
        <dbReference type="ARBA" id="ARBA00022777"/>
    </source>
</evidence>
<evidence type="ECO:0000256" key="1">
    <source>
        <dbReference type="ARBA" id="ARBA00000085"/>
    </source>
</evidence>
<dbReference type="Proteomes" id="UP000502136">
    <property type="component" value="Chromosome"/>
</dbReference>
<dbReference type="Gene3D" id="1.20.120.620">
    <property type="entry name" value="Backbone structure of the membrane domain of e. Coli histidine kinase receptor kdpd"/>
    <property type="match status" value="1"/>
</dbReference>
<accession>A0A6H2GWI3</accession>
<evidence type="ECO:0000313" key="16">
    <source>
        <dbReference type="Proteomes" id="UP000502136"/>
    </source>
</evidence>
<dbReference type="EMBL" id="CP051428">
    <property type="protein sequence ID" value="QJC51719.1"/>
    <property type="molecule type" value="Genomic_DNA"/>
</dbReference>
<dbReference type="InterPro" id="IPR038318">
    <property type="entry name" value="KdpD_sf"/>
</dbReference>
<dbReference type="CDD" id="cd00075">
    <property type="entry name" value="HATPase"/>
    <property type="match status" value="1"/>
</dbReference>
<dbReference type="Gene3D" id="3.30.565.10">
    <property type="entry name" value="Histidine kinase-like ATPase, C-terminal domain"/>
    <property type="match status" value="1"/>
</dbReference>
<evidence type="ECO:0000313" key="15">
    <source>
        <dbReference type="EMBL" id="QJC51719.1"/>
    </source>
</evidence>
<dbReference type="Pfam" id="PF13493">
    <property type="entry name" value="DUF4118"/>
    <property type="match status" value="1"/>
</dbReference>
<dbReference type="GO" id="GO:0000155">
    <property type="term" value="F:phosphorelay sensor kinase activity"/>
    <property type="evidence" value="ECO:0007669"/>
    <property type="project" value="InterPro"/>
</dbReference>
<reference evidence="15 16" key="1">
    <citation type="submission" date="2020-04" db="EMBL/GenBank/DDBJ databases">
        <title>Novel Paenibacillus strain UniB2 isolated from commercial digestive syrup.</title>
        <authorList>
            <person name="Thorat V."/>
            <person name="Kirdat K."/>
            <person name="Tiwarekar B."/>
            <person name="Yadav A."/>
        </authorList>
    </citation>
    <scope>NUCLEOTIDE SEQUENCE [LARGE SCALE GENOMIC DNA]</scope>
    <source>
        <strain evidence="15 16">UniB2</strain>
    </source>
</reference>
<evidence type="ECO:0000256" key="13">
    <source>
        <dbReference type="SAM" id="Phobius"/>
    </source>
</evidence>
<evidence type="ECO:0000256" key="9">
    <source>
        <dbReference type="ARBA" id="ARBA00022840"/>
    </source>
</evidence>
<keyword evidence="12 13" id="KW-0472">Membrane</keyword>
<dbReference type="InterPro" id="IPR003594">
    <property type="entry name" value="HATPase_dom"/>
</dbReference>
<dbReference type="Pfam" id="PF02518">
    <property type="entry name" value="HATPase_c"/>
    <property type="match status" value="1"/>
</dbReference>
<keyword evidence="5" id="KW-0808">Transferase</keyword>
<dbReference type="AlphaFoldDB" id="A0A6H2GWI3"/>
<dbReference type="PROSITE" id="PS50109">
    <property type="entry name" value="HIS_KIN"/>
    <property type="match status" value="1"/>
</dbReference>
<evidence type="ECO:0000256" key="2">
    <source>
        <dbReference type="ARBA" id="ARBA00004651"/>
    </source>
</evidence>
<dbReference type="RefSeq" id="WP_168907303.1">
    <property type="nucleotide sequence ID" value="NZ_CP051428.1"/>
</dbReference>
<evidence type="ECO:0000256" key="5">
    <source>
        <dbReference type="ARBA" id="ARBA00022679"/>
    </source>
</evidence>
<protein>
    <recommendedName>
        <fullName evidence="3">histidine kinase</fullName>
        <ecNumber evidence="3">2.7.13.3</ecNumber>
    </recommendedName>
</protein>
<dbReference type="CDD" id="cd00082">
    <property type="entry name" value="HisKA"/>
    <property type="match status" value="1"/>
</dbReference>
<dbReference type="PRINTS" id="PR00344">
    <property type="entry name" value="BCTRLSENSOR"/>
</dbReference>
<keyword evidence="16" id="KW-1185">Reference proteome</keyword>
<dbReference type="InterPro" id="IPR004358">
    <property type="entry name" value="Sig_transdc_His_kin-like_C"/>
</dbReference>
<dbReference type="InterPro" id="IPR036097">
    <property type="entry name" value="HisK_dim/P_sf"/>
</dbReference>
<evidence type="ECO:0000256" key="7">
    <source>
        <dbReference type="ARBA" id="ARBA00022741"/>
    </source>
</evidence>
<comment type="catalytic activity">
    <reaction evidence="1">
        <text>ATP + protein L-histidine = ADP + protein N-phospho-L-histidine.</text>
        <dbReference type="EC" id="2.7.13.3"/>
    </reaction>
</comment>
<evidence type="ECO:0000256" key="3">
    <source>
        <dbReference type="ARBA" id="ARBA00012438"/>
    </source>
</evidence>
<name>A0A6H2GWI3_9BACL</name>
<evidence type="ECO:0000256" key="6">
    <source>
        <dbReference type="ARBA" id="ARBA00022692"/>
    </source>
</evidence>
<feature type="domain" description="Histidine kinase" evidence="14">
    <location>
        <begin position="284"/>
        <end position="500"/>
    </location>
</feature>
<dbReference type="InterPro" id="IPR029016">
    <property type="entry name" value="GAF-like_dom_sf"/>
</dbReference>
<dbReference type="SUPFAM" id="SSF55781">
    <property type="entry name" value="GAF domain-like"/>
    <property type="match status" value="1"/>
</dbReference>
<keyword evidence="11" id="KW-0902">Two-component regulatory system</keyword>
<dbReference type="PANTHER" id="PTHR45569">
    <property type="entry name" value="SENSOR PROTEIN KDPD"/>
    <property type="match status" value="1"/>
</dbReference>
<feature type="transmembrane region" description="Helical" evidence="13">
    <location>
        <begin position="86"/>
        <end position="106"/>
    </location>
</feature>
<dbReference type="Pfam" id="PF00512">
    <property type="entry name" value="HisKA"/>
    <property type="match status" value="1"/>
</dbReference>
<dbReference type="InterPro" id="IPR005467">
    <property type="entry name" value="His_kinase_dom"/>
</dbReference>
<dbReference type="Gene3D" id="1.10.287.130">
    <property type="match status" value="1"/>
</dbReference>
<dbReference type="SMART" id="SM00388">
    <property type="entry name" value="HisKA"/>
    <property type="match status" value="1"/>
</dbReference>
<gene>
    <name evidence="15" type="ORF">HGI30_09295</name>
</gene>
<evidence type="ECO:0000256" key="11">
    <source>
        <dbReference type="ARBA" id="ARBA00023012"/>
    </source>
</evidence>
<dbReference type="InterPro" id="IPR003661">
    <property type="entry name" value="HisK_dim/P_dom"/>
</dbReference>
<dbReference type="SUPFAM" id="SSF55874">
    <property type="entry name" value="ATPase domain of HSP90 chaperone/DNA topoisomerase II/histidine kinase"/>
    <property type="match status" value="1"/>
</dbReference>
<dbReference type="SMART" id="SM00387">
    <property type="entry name" value="HATPase_c"/>
    <property type="match status" value="1"/>
</dbReference>
<dbReference type="GO" id="GO:0005524">
    <property type="term" value="F:ATP binding"/>
    <property type="evidence" value="ECO:0007669"/>
    <property type="project" value="UniProtKB-KW"/>
</dbReference>
<dbReference type="InterPro" id="IPR025201">
    <property type="entry name" value="KdpD_TM"/>
</dbReference>
<dbReference type="Gene3D" id="3.30.450.40">
    <property type="match status" value="1"/>
</dbReference>
<comment type="subcellular location">
    <subcellularLocation>
        <location evidence="2">Cell membrane</location>
        <topology evidence="2">Multi-pass membrane protein</topology>
    </subcellularLocation>
</comment>
<evidence type="ECO:0000256" key="10">
    <source>
        <dbReference type="ARBA" id="ARBA00022989"/>
    </source>
</evidence>
<keyword evidence="4" id="KW-0597">Phosphoprotein</keyword>
<evidence type="ECO:0000256" key="12">
    <source>
        <dbReference type="ARBA" id="ARBA00023136"/>
    </source>
</evidence>
<dbReference type="GO" id="GO:0005886">
    <property type="term" value="C:plasma membrane"/>
    <property type="evidence" value="ECO:0007669"/>
    <property type="project" value="UniProtKB-SubCell"/>
</dbReference>
<keyword evidence="8" id="KW-0418">Kinase</keyword>
<dbReference type="FunFam" id="3.30.565.10:FF:000006">
    <property type="entry name" value="Sensor histidine kinase WalK"/>
    <property type="match status" value="1"/>
</dbReference>
<evidence type="ECO:0000256" key="4">
    <source>
        <dbReference type="ARBA" id="ARBA00022553"/>
    </source>
</evidence>
<keyword evidence="6 13" id="KW-0812">Transmembrane</keyword>
<dbReference type="KEGG" id="palr:HGI30_09295"/>
<feature type="transmembrane region" description="Helical" evidence="13">
    <location>
        <begin position="36"/>
        <end position="53"/>
    </location>
</feature>
<sequence length="509" mass="54055">MADAAAKPRWLPYAAVVAGTAALTAVLRLPELRMDPVNAALMYLFPVLIAAVYGGRGPAVAAAGAGILAFDFFFVPPVLSFTVADLRYLISFAVYVAVALLTSELAGRLQRQVRQAVMQQKQTAILYDISRSMSDVSDLESLVRSFRAGIGSLTGEEAVFYLPESDGRLARFGAEPAAPDEQEAELRRIVDIAARQTAGEGASIRILDGRTLLLPLTAQEERLGVLVLRGDPREPGAWPADRARCEAVAGLAAGALARIRRGEEARLAQVTAESERLRAALLDSVSHELRTPLAEMIGSSSALLESGPLFGEAERRELLVSIRGGALRMDRLVANLLGMVRLESGMLRLRQDWVGTDELVGAALRQLKEARGSRLIELCLGDPAPLLRGDPVLLEQMLVNLIGNAIKYSPDGSRVQIAAGEKDGAVWMSVRDEGIGIPAEDRDRIFQKFYRSSNAASVTGTGLGLSIAKAVAELHGGSIAAGAADGGAGAVMTVELPLGMADRDRGGSE</sequence>
<proteinExistence type="predicted"/>
<feature type="transmembrane region" description="Helical" evidence="13">
    <location>
        <begin position="12"/>
        <end position="30"/>
    </location>
</feature>
<dbReference type="PANTHER" id="PTHR45569:SF1">
    <property type="entry name" value="SENSOR PROTEIN KDPD"/>
    <property type="match status" value="1"/>
</dbReference>